<dbReference type="PANTHER" id="PTHR46038:SF38">
    <property type="entry name" value="GLYCOSYLTRANSFERASE-RELATED"/>
    <property type="match status" value="1"/>
</dbReference>
<sequence>MNLSHRLPSRLKTMTKLHVSSLDAKRSSSVSAVSSFIMPPCSRPLRRAVIYIVAISISIFVLYRSLDSLDAVPSSSSIFSRIFPSFDSFQSLELEEPKLEDVLRRAATRDNTVILTTLNEAWAAPGSVIDLFFESFRIGEGTSMLLNHLVIIALDAKAYSRCRELHKHCFSLETEGVDFSGKEAYFMTRSYLKMMWRRIDFLRSVLELGYNFVFTDADVMWFRNPFTRFYRYADFQIACDH</sequence>
<gene>
    <name evidence="2" type="primary">BnaCnng64710D</name>
    <name evidence="2" type="ORF">GSBRNA2T00091477001</name>
</gene>
<dbReference type="Proteomes" id="UP000028999">
    <property type="component" value="Unassembled WGS sequence"/>
</dbReference>
<evidence type="ECO:0000259" key="1">
    <source>
        <dbReference type="Pfam" id="PF03407"/>
    </source>
</evidence>
<dbReference type="PANTHER" id="PTHR46038">
    <property type="entry name" value="EXPRESSED PROTEIN-RELATED"/>
    <property type="match status" value="1"/>
</dbReference>
<accession>A0A078JS58</accession>
<keyword evidence="3" id="KW-1185">Reference proteome</keyword>
<dbReference type="Gramene" id="CDY69674">
    <property type="protein sequence ID" value="CDY69674"/>
    <property type="gene ID" value="GSBRNA2T00091477001"/>
</dbReference>
<reference evidence="2 3" key="1">
    <citation type="journal article" date="2014" name="Science">
        <title>Plant genetics. Early allopolyploid evolution in the post-Neolithic Brassica napus oilseed genome.</title>
        <authorList>
            <person name="Chalhoub B."/>
            <person name="Denoeud F."/>
            <person name="Liu S."/>
            <person name="Parkin I.A."/>
            <person name="Tang H."/>
            <person name="Wang X."/>
            <person name="Chiquet J."/>
            <person name="Belcram H."/>
            <person name="Tong C."/>
            <person name="Samans B."/>
            <person name="Correa M."/>
            <person name="Da Silva C."/>
            <person name="Just J."/>
            <person name="Falentin C."/>
            <person name="Koh C.S."/>
            <person name="Le Clainche I."/>
            <person name="Bernard M."/>
            <person name="Bento P."/>
            <person name="Noel B."/>
            <person name="Labadie K."/>
            <person name="Alberti A."/>
            <person name="Charles M."/>
            <person name="Arnaud D."/>
            <person name="Guo H."/>
            <person name="Daviaud C."/>
            <person name="Alamery S."/>
            <person name="Jabbari K."/>
            <person name="Zhao M."/>
            <person name="Edger P.P."/>
            <person name="Chelaifa H."/>
            <person name="Tack D."/>
            <person name="Lassalle G."/>
            <person name="Mestiri I."/>
            <person name="Schnel N."/>
            <person name="Le Paslier M.C."/>
            <person name="Fan G."/>
            <person name="Renault V."/>
            <person name="Bayer P.E."/>
            <person name="Golicz A.A."/>
            <person name="Manoli S."/>
            <person name="Lee T.H."/>
            <person name="Thi V.H."/>
            <person name="Chalabi S."/>
            <person name="Hu Q."/>
            <person name="Fan C."/>
            <person name="Tollenaere R."/>
            <person name="Lu Y."/>
            <person name="Battail C."/>
            <person name="Shen J."/>
            <person name="Sidebottom C.H."/>
            <person name="Wang X."/>
            <person name="Canaguier A."/>
            <person name="Chauveau A."/>
            <person name="Berard A."/>
            <person name="Deniot G."/>
            <person name="Guan M."/>
            <person name="Liu Z."/>
            <person name="Sun F."/>
            <person name="Lim Y.P."/>
            <person name="Lyons E."/>
            <person name="Town C.D."/>
            <person name="Bancroft I."/>
            <person name="Wang X."/>
            <person name="Meng J."/>
            <person name="Ma J."/>
            <person name="Pires J.C."/>
            <person name="King G.J."/>
            <person name="Brunel D."/>
            <person name="Delourme R."/>
            <person name="Renard M."/>
            <person name="Aury J.M."/>
            <person name="Adams K.L."/>
            <person name="Batley J."/>
            <person name="Snowdon R.J."/>
            <person name="Tost J."/>
            <person name="Edwards D."/>
            <person name="Zhou Y."/>
            <person name="Hua W."/>
            <person name="Sharpe A.G."/>
            <person name="Paterson A.H."/>
            <person name="Guan C."/>
            <person name="Wincker P."/>
        </authorList>
    </citation>
    <scope>NUCLEOTIDE SEQUENCE [LARGE SCALE GENOMIC DNA]</scope>
    <source>
        <strain evidence="3">cv. Darmor-bzh</strain>
    </source>
</reference>
<dbReference type="AlphaFoldDB" id="A0A078JS58"/>
<dbReference type="STRING" id="3708.A0A078JS58"/>
<evidence type="ECO:0000313" key="2">
    <source>
        <dbReference type="EMBL" id="CDY69674.1"/>
    </source>
</evidence>
<organism evidence="2 3">
    <name type="scientific">Brassica napus</name>
    <name type="common">Rape</name>
    <dbReference type="NCBI Taxonomy" id="3708"/>
    <lineage>
        <taxon>Eukaryota</taxon>
        <taxon>Viridiplantae</taxon>
        <taxon>Streptophyta</taxon>
        <taxon>Embryophyta</taxon>
        <taxon>Tracheophyta</taxon>
        <taxon>Spermatophyta</taxon>
        <taxon>Magnoliopsida</taxon>
        <taxon>eudicotyledons</taxon>
        <taxon>Gunneridae</taxon>
        <taxon>Pentapetalae</taxon>
        <taxon>rosids</taxon>
        <taxon>malvids</taxon>
        <taxon>Brassicales</taxon>
        <taxon>Brassicaceae</taxon>
        <taxon>Brassiceae</taxon>
        <taxon>Brassica</taxon>
    </lineage>
</organism>
<proteinExistence type="predicted"/>
<dbReference type="Pfam" id="PF03407">
    <property type="entry name" value="Nucleotid_trans"/>
    <property type="match status" value="1"/>
</dbReference>
<protein>
    <submittedName>
        <fullName evidence="2">BnaCnng64710D protein</fullName>
    </submittedName>
</protein>
<name>A0A078JS58_BRANA</name>
<feature type="domain" description="Nucleotide-diphospho-sugar transferase" evidence="1">
    <location>
        <begin position="145"/>
        <end position="241"/>
    </location>
</feature>
<feature type="non-terminal residue" evidence="2">
    <location>
        <position position="241"/>
    </location>
</feature>
<evidence type="ECO:0000313" key="3">
    <source>
        <dbReference type="Proteomes" id="UP000028999"/>
    </source>
</evidence>
<dbReference type="InterPro" id="IPR044821">
    <property type="entry name" value="At1g28695/At4g15970-like"/>
</dbReference>
<dbReference type="InterPro" id="IPR005069">
    <property type="entry name" value="Nucl-diP-sugar_transferase"/>
</dbReference>
<dbReference type="PaxDb" id="3708-A0A078JS58"/>
<dbReference type="EMBL" id="LK040031">
    <property type="protein sequence ID" value="CDY69674.1"/>
    <property type="molecule type" value="Genomic_DNA"/>
</dbReference>